<keyword evidence="2" id="KW-1185">Reference proteome</keyword>
<dbReference type="Proteomes" id="UP001497535">
    <property type="component" value="Unassembled WGS sequence"/>
</dbReference>
<comment type="caution">
    <text evidence="1">The sequence shown here is derived from an EMBL/GenBank/DDBJ whole genome shotgun (WGS) entry which is preliminary data.</text>
</comment>
<proteinExistence type="predicted"/>
<reference evidence="1" key="1">
    <citation type="submission" date="2023-11" db="EMBL/GenBank/DDBJ databases">
        <authorList>
            <person name="Poullet M."/>
        </authorList>
    </citation>
    <scope>NUCLEOTIDE SEQUENCE</scope>
    <source>
        <strain evidence="1">E1834</strain>
    </source>
</reference>
<evidence type="ECO:0000313" key="1">
    <source>
        <dbReference type="EMBL" id="CAK5084902.1"/>
    </source>
</evidence>
<gene>
    <name evidence="1" type="ORF">MENTE1834_LOCUS32311</name>
</gene>
<sequence>MYRFVVCTRLSYVLIYLMYPFVVCSLLSYVQFCRKYSFVVCSLLSFTPFCHVSLCESILCPYILFFNFSMELHVKNP</sequence>
<protein>
    <submittedName>
        <fullName evidence="1">Uncharacterized protein</fullName>
    </submittedName>
</protein>
<accession>A0ACB1A0D4</accession>
<evidence type="ECO:0000313" key="2">
    <source>
        <dbReference type="Proteomes" id="UP001497535"/>
    </source>
</evidence>
<name>A0ACB1A0D4_MELEN</name>
<organism evidence="1 2">
    <name type="scientific">Meloidogyne enterolobii</name>
    <name type="common">Root-knot nematode worm</name>
    <name type="synonym">Meloidogyne mayaguensis</name>
    <dbReference type="NCBI Taxonomy" id="390850"/>
    <lineage>
        <taxon>Eukaryota</taxon>
        <taxon>Metazoa</taxon>
        <taxon>Ecdysozoa</taxon>
        <taxon>Nematoda</taxon>
        <taxon>Chromadorea</taxon>
        <taxon>Rhabditida</taxon>
        <taxon>Tylenchina</taxon>
        <taxon>Tylenchomorpha</taxon>
        <taxon>Tylenchoidea</taxon>
        <taxon>Meloidogynidae</taxon>
        <taxon>Meloidogyninae</taxon>
        <taxon>Meloidogyne</taxon>
    </lineage>
</organism>
<dbReference type="EMBL" id="CAVMJV010000055">
    <property type="protein sequence ID" value="CAK5084902.1"/>
    <property type="molecule type" value="Genomic_DNA"/>
</dbReference>